<dbReference type="InterPro" id="IPR002104">
    <property type="entry name" value="Integrase_catalytic"/>
</dbReference>
<accession>A0ABP7IIK8</accession>
<feature type="domain" description="Tyr recombinase" evidence="2">
    <location>
        <begin position="506"/>
        <end position="705"/>
    </location>
</feature>
<protein>
    <recommendedName>
        <fullName evidence="2">Tyr recombinase domain-containing protein</fullName>
    </recommendedName>
</protein>
<keyword evidence="1" id="KW-0233">DNA recombination</keyword>
<evidence type="ECO:0000313" key="3">
    <source>
        <dbReference type="EMBL" id="GAA3819077.1"/>
    </source>
</evidence>
<dbReference type="PANTHER" id="PTHR30349">
    <property type="entry name" value="PHAGE INTEGRASE-RELATED"/>
    <property type="match status" value="1"/>
</dbReference>
<proteinExistence type="predicted"/>
<dbReference type="EMBL" id="BAABDE010000023">
    <property type="protein sequence ID" value="GAA3819077.1"/>
    <property type="molecule type" value="Genomic_DNA"/>
</dbReference>
<sequence>MTALKLLPLVPAGPAPTRTTGDRLELLTALMAAPTFEAFLRDDVIDAPPDHPTYGWMCCLEDCGCPREPGYDHCQFHTRQWRQMRDAGQSINDFLRVAEPQKSRAWLRAPACLICPEVPAWAANGLCFLHAQRWSKVTSYRQKKGLGTEGFDFDAWLGQEAPFACFGQCRVGPCPELADNPVGLCRRHLSRYRREGSPGAAQAAFPLSRWWKPGATPTVIPATYGDKARFDEWCRTTPPANRAYGKVSLLCLRPLVKAEIQWTMFRHAHEYAEGGRWPLSWIQHLADDCREQDVNSLADLDLDACRQHPRMIAKKMLDYLRLVYFTREDTKDAGFLETDHFGVRFPESGSHFDLTGVSQRWLRDLLWDHMGNRLLNDPPRSRGGFDHNRRGCLELSAYLEAEAPQGGHDPTLLTKSHMVDFIADQRHRAQHGLLSLGLHSNKRSRDSRPTVVTKGTVSASFNGIRRILRDGMDTGATQSIGLDRGFITVVPYGGSPSGRRNPFPDDVARALAAQENLRGLEALDEDDRGLRDIWEALVLTGRRGSEVSGVRLECIGRLKKIPMFWHDQTKVGNFDEGIRIPEWLYLRIEQRQAKTVARFTQAHGRPPTALERLEIALFPRRTANRHMRKAVSHSWFSNCFREWVDTLDIAHCVPHQARHTLATNLLKAGANLSHVKKYLGQVSEAMAEHYVHIANTDPRLNDALSIVWVGGPGSPEPGMLLSAGEPLTRAQAETLVIDLNRRSTPAEGGFCTYQPVVNGDACPWNLDCHNCDKFVLSGADLVYWRRKAEQWRSVAEGAPDSATADYMHELFEPTARAIAGLEKALDALGLLEEALTLDLRRPQDYFGRVWSTAFRASELARQDEDGEAA</sequence>
<dbReference type="PROSITE" id="PS51898">
    <property type="entry name" value="TYR_RECOMBINASE"/>
    <property type="match status" value="1"/>
</dbReference>
<dbReference type="InterPro" id="IPR011010">
    <property type="entry name" value="DNA_brk_join_enz"/>
</dbReference>
<organism evidence="3 4">
    <name type="scientific">Streptomyces coacervatus</name>
    <dbReference type="NCBI Taxonomy" id="647381"/>
    <lineage>
        <taxon>Bacteria</taxon>
        <taxon>Bacillati</taxon>
        <taxon>Actinomycetota</taxon>
        <taxon>Actinomycetes</taxon>
        <taxon>Kitasatosporales</taxon>
        <taxon>Streptomycetaceae</taxon>
        <taxon>Streptomyces</taxon>
    </lineage>
</organism>
<evidence type="ECO:0000313" key="4">
    <source>
        <dbReference type="Proteomes" id="UP001501009"/>
    </source>
</evidence>
<comment type="caution">
    <text evidence="3">The sequence shown here is derived from an EMBL/GenBank/DDBJ whole genome shotgun (WGS) entry which is preliminary data.</text>
</comment>
<dbReference type="Gene3D" id="1.10.443.10">
    <property type="entry name" value="Intergrase catalytic core"/>
    <property type="match status" value="1"/>
</dbReference>
<dbReference type="RefSeq" id="WP_275776625.1">
    <property type="nucleotide sequence ID" value="NZ_BAABDE010000023.1"/>
</dbReference>
<dbReference type="SUPFAM" id="SSF56349">
    <property type="entry name" value="DNA breaking-rejoining enzymes"/>
    <property type="match status" value="1"/>
</dbReference>
<dbReference type="InterPro" id="IPR050090">
    <property type="entry name" value="Tyrosine_recombinase_XerCD"/>
</dbReference>
<name>A0ABP7IIK8_9ACTN</name>
<evidence type="ECO:0000256" key="1">
    <source>
        <dbReference type="ARBA" id="ARBA00023172"/>
    </source>
</evidence>
<reference evidence="4" key="1">
    <citation type="journal article" date="2019" name="Int. J. Syst. Evol. Microbiol.">
        <title>The Global Catalogue of Microorganisms (GCM) 10K type strain sequencing project: providing services to taxonomists for standard genome sequencing and annotation.</title>
        <authorList>
            <consortium name="The Broad Institute Genomics Platform"/>
            <consortium name="The Broad Institute Genome Sequencing Center for Infectious Disease"/>
            <person name="Wu L."/>
            <person name="Ma J."/>
        </authorList>
    </citation>
    <scope>NUCLEOTIDE SEQUENCE [LARGE SCALE GENOMIC DNA]</scope>
    <source>
        <strain evidence="4">JCM 17138</strain>
    </source>
</reference>
<gene>
    <name evidence="3" type="ORF">GCM10022403_060610</name>
</gene>
<dbReference type="Proteomes" id="UP001501009">
    <property type="component" value="Unassembled WGS sequence"/>
</dbReference>
<keyword evidence="4" id="KW-1185">Reference proteome</keyword>
<dbReference type="CDD" id="cd00397">
    <property type="entry name" value="DNA_BRE_C"/>
    <property type="match status" value="1"/>
</dbReference>
<dbReference type="Pfam" id="PF00589">
    <property type="entry name" value="Phage_integrase"/>
    <property type="match status" value="1"/>
</dbReference>
<dbReference type="PANTHER" id="PTHR30349:SF88">
    <property type="entry name" value="BLL1584 PROTEIN"/>
    <property type="match status" value="1"/>
</dbReference>
<dbReference type="InterPro" id="IPR013762">
    <property type="entry name" value="Integrase-like_cat_sf"/>
</dbReference>
<evidence type="ECO:0000259" key="2">
    <source>
        <dbReference type="PROSITE" id="PS51898"/>
    </source>
</evidence>